<evidence type="ECO:0000259" key="8">
    <source>
        <dbReference type="Pfam" id="PF00588"/>
    </source>
</evidence>
<dbReference type="SUPFAM" id="SSF75217">
    <property type="entry name" value="alpha/beta knot"/>
    <property type="match status" value="1"/>
</dbReference>
<dbReference type="InterPro" id="IPR029026">
    <property type="entry name" value="tRNA_m1G_MTases_N"/>
</dbReference>
<dbReference type="PANTHER" id="PTHR43453:SF1">
    <property type="entry name" value="TRNA_RRNA METHYLTRANSFERASE SPOU TYPE DOMAIN-CONTAINING PROTEIN"/>
    <property type="match status" value="1"/>
</dbReference>
<dbReference type="NCBIfam" id="NF008295">
    <property type="entry name" value="PRK11081.1"/>
    <property type="match status" value="1"/>
</dbReference>
<gene>
    <name evidence="7 10" type="primary">trmH</name>
    <name evidence="10" type="ORF">INT08_01455</name>
</gene>
<evidence type="ECO:0000256" key="3">
    <source>
        <dbReference type="ARBA" id="ARBA00022679"/>
    </source>
</evidence>
<keyword evidence="11" id="KW-1185">Reference proteome</keyword>
<name>A0ABR9XP88_9CHLB</name>
<evidence type="ECO:0000256" key="5">
    <source>
        <dbReference type="ARBA" id="ARBA00022694"/>
    </source>
</evidence>
<dbReference type="InterPro" id="IPR033671">
    <property type="entry name" value="TrmH"/>
</dbReference>
<evidence type="ECO:0000256" key="6">
    <source>
        <dbReference type="ARBA" id="ARBA00022884"/>
    </source>
</evidence>
<dbReference type="InterPro" id="IPR001537">
    <property type="entry name" value="SpoU_MeTrfase"/>
</dbReference>
<proteinExistence type="inferred from homology"/>
<dbReference type="HAMAP" id="MF_02060">
    <property type="entry name" value="tRNA_methyltr_TrmH"/>
    <property type="match status" value="1"/>
</dbReference>
<evidence type="ECO:0000256" key="4">
    <source>
        <dbReference type="ARBA" id="ARBA00022691"/>
    </source>
</evidence>
<dbReference type="Gene3D" id="3.40.1280.10">
    <property type="match status" value="1"/>
</dbReference>
<evidence type="ECO:0000313" key="11">
    <source>
        <dbReference type="Proteomes" id="UP000619838"/>
    </source>
</evidence>
<keyword evidence="6 7" id="KW-0694">RNA-binding</keyword>
<organism evidence="10 11">
    <name type="scientific">Prosthecochloris ethylica</name>
    <dbReference type="NCBI Taxonomy" id="2743976"/>
    <lineage>
        <taxon>Bacteria</taxon>
        <taxon>Pseudomonadati</taxon>
        <taxon>Chlorobiota</taxon>
        <taxon>Chlorobiia</taxon>
        <taxon>Chlorobiales</taxon>
        <taxon>Chlorobiaceae</taxon>
        <taxon>Prosthecochloris</taxon>
    </lineage>
</organism>
<dbReference type="EC" id="2.1.1.34" evidence="7"/>
<accession>A0ABR9XP88</accession>
<feature type="domain" description="tRNA/rRNA methyltransferase SpoU type" evidence="8">
    <location>
        <begin position="21"/>
        <end position="160"/>
    </location>
</feature>
<evidence type="ECO:0000313" key="10">
    <source>
        <dbReference type="EMBL" id="MBF0635850.1"/>
    </source>
</evidence>
<sequence>MINPDRFRKIRNLLEQRQPDLTLVMDNVNKPHNLAAIIRSCDAAGIGTLHAISTTSSIRKKQKTAAGANRWTQLQLHDSLPQLLRTLRNDGMQLLAADYNSRSVDFRSVDYTQPTALIMGAEKFGPSDTSLELADQCIHIPMHGMVESLNVSVAAALILFEAERQRKTAGLYDTPSLTATELHDKLFELSYPAISEKLRMLGRPYPSLRDDGSFEEPAEE</sequence>
<evidence type="ECO:0000256" key="1">
    <source>
        <dbReference type="ARBA" id="ARBA00022555"/>
    </source>
</evidence>
<comment type="caution">
    <text evidence="7">Lacks conserved residue(s) required for the propagation of feature annotation.</text>
</comment>
<keyword evidence="4 7" id="KW-0949">S-adenosyl-L-methionine</keyword>
<comment type="function">
    <text evidence="7">Catalyzes the 2'-O methylation of guanosine at position 18 in tRNA.</text>
</comment>
<dbReference type="Proteomes" id="UP000619838">
    <property type="component" value="Unassembled WGS sequence"/>
</dbReference>
<keyword evidence="3 7" id="KW-0808">Transferase</keyword>
<keyword evidence="2 7" id="KW-0489">Methyltransferase</keyword>
<reference evidence="10 11" key="1">
    <citation type="journal article" date="2020" name="Microorganisms">
        <title>Simultaneous Genome Sequencing of Prosthecochloris ethylica and Desulfuromonas acetoxidans within a Syntrophic Mixture Reveals Unique Pili and Protein Interactions.</title>
        <authorList>
            <person name="Kyndt J.A."/>
            <person name="Van Beeumen J.J."/>
            <person name="Meyer T.E."/>
        </authorList>
    </citation>
    <scope>NUCLEOTIDE SEQUENCE [LARGE SCALE GENOMIC DNA]</scope>
    <source>
        <strain evidence="10 11">N3</strain>
    </source>
</reference>
<evidence type="ECO:0000256" key="7">
    <source>
        <dbReference type="HAMAP-Rule" id="MF_02060"/>
    </source>
</evidence>
<dbReference type="Pfam" id="PF12105">
    <property type="entry name" value="SpoU_methylas_C"/>
    <property type="match status" value="1"/>
</dbReference>
<feature type="domain" description="RNA methyltransferase SpoU/TrmH type C-terminal" evidence="9">
    <location>
        <begin position="164"/>
        <end position="215"/>
    </location>
</feature>
<dbReference type="EMBL" id="JADGII010000002">
    <property type="protein sequence ID" value="MBF0635850.1"/>
    <property type="molecule type" value="Genomic_DNA"/>
</dbReference>
<comment type="catalytic activity">
    <reaction evidence="7">
        <text>guanosine(18) in tRNA + S-adenosyl-L-methionine = 2'-O-methylguanosine(18) in tRNA + S-adenosyl-L-homocysteine + H(+)</text>
        <dbReference type="Rhea" id="RHEA:20077"/>
        <dbReference type="Rhea" id="RHEA-COMP:10190"/>
        <dbReference type="Rhea" id="RHEA-COMP:10192"/>
        <dbReference type="ChEBI" id="CHEBI:15378"/>
        <dbReference type="ChEBI" id="CHEBI:57856"/>
        <dbReference type="ChEBI" id="CHEBI:59789"/>
        <dbReference type="ChEBI" id="CHEBI:74269"/>
        <dbReference type="ChEBI" id="CHEBI:74445"/>
        <dbReference type="EC" id="2.1.1.34"/>
    </reaction>
</comment>
<comment type="caution">
    <text evidence="10">The sequence shown here is derived from an EMBL/GenBank/DDBJ whole genome shotgun (WGS) entry which is preliminary data.</text>
</comment>
<feature type="binding site" evidence="7">
    <location>
        <position position="140"/>
    </location>
    <ligand>
        <name>S-adenosyl-L-methionine</name>
        <dbReference type="ChEBI" id="CHEBI:59789"/>
    </ligand>
</feature>
<feature type="binding site" evidence="7">
    <location>
        <position position="149"/>
    </location>
    <ligand>
        <name>S-adenosyl-L-methionine</name>
        <dbReference type="ChEBI" id="CHEBI:59789"/>
    </ligand>
</feature>
<keyword evidence="1 7" id="KW-0820">tRNA-binding</keyword>
<protein>
    <recommendedName>
        <fullName evidence="7">tRNA (guanosine(18)-2'-O)-methyltransferase</fullName>
        <ecNumber evidence="7">2.1.1.34</ecNumber>
    </recommendedName>
    <alternativeName>
        <fullName evidence="7">tRNA [Gm18] methyltransferase</fullName>
    </alternativeName>
</protein>
<keyword evidence="5 7" id="KW-0819">tRNA processing</keyword>
<dbReference type="Pfam" id="PF00588">
    <property type="entry name" value="SpoU_methylase"/>
    <property type="match status" value="1"/>
</dbReference>
<evidence type="ECO:0000256" key="2">
    <source>
        <dbReference type="ARBA" id="ARBA00022603"/>
    </source>
</evidence>
<dbReference type="InterPro" id="IPR022724">
    <property type="entry name" value="rRNA_MeTrfase_SpoU_C"/>
</dbReference>
<dbReference type="InterPro" id="IPR029028">
    <property type="entry name" value="Alpha/beta_knot_MTases"/>
</dbReference>
<evidence type="ECO:0000259" key="9">
    <source>
        <dbReference type="Pfam" id="PF12105"/>
    </source>
</evidence>
<comment type="similarity">
    <text evidence="7">Belongs to the class IV-like SAM-binding methyltransferase superfamily. RNA methyltransferase TrmH family.</text>
</comment>
<dbReference type="PANTHER" id="PTHR43453">
    <property type="entry name" value="RRNA METHYLASE-LIKE"/>
    <property type="match status" value="1"/>
</dbReference>
<dbReference type="CDD" id="cd18092">
    <property type="entry name" value="SpoU-like_TrmH"/>
    <property type="match status" value="1"/>
</dbReference>